<dbReference type="Gene3D" id="3.30.420.40">
    <property type="match status" value="1"/>
</dbReference>
<accession>A0A6G7LS03</accession>
<evidence type="ECO:0000256" key="4">
    <source>
        <dbReference type="ARBA" id="ARBA00022723"/>
    </source>
</evidence>
<dbReference type="RefSeq" id="WP_165565015.1">
    <property type="nucleotide sequence ID" value="NZ_CP045857.1"/>
</dbReference>
<dbReference type="EC" id="6.2.-.-" evidence="8"/>
<dbReference type="GO" id="GO:0003998">
    <property type="term" value="F:acylphosphatase activity"/>
    <property type="evidence" value="ECO:0007669"/>
    <property type="project" value="UniProtKB-EC"/>
</dbReference>
<comment type="similarity">
    <text evidence="2 8">Belongs to the carbamoyltransferase HypF family.</text>
</comment>
<dbReference type="Gene3D" id="3.30.420.360">
    <property type="match status" value="1"/>
</dbReference>
<reference evidence="12 13" key="1">
    <citation type="submission" date="2019-11" db="EMBL/GenBank/DDBJ databases">
        <title>Complete Genome Sequence of Shewanella chilikensis Strain DC57, Isolated from Corroded Seal Rings at a floating production facility in Australia.</title>
        <authorList>
            <person name="Salgar-Chaparro S.J."/>
            <person name="Castillo-Villamizar G.A."/>
            <person name="Poehlein A."/>
            <person name="Daniel R."/>
            <person name="Machuca L."/>
        </authorList>
    </citation>
    <scope>NUCLEOTIDE SEQUENCE [LARGE SCALE GENOMIC DNA]</scope>
    <source>
        <strain evidence="12 13">DC57</strain>
    </source>
</reference>
<evidence type="ECO:0000313" key="13">
    <source>
        <dbReference type="Proteomes" id="UP000502117"/>
    </source>
</evidence>
<dbReference type="GO" id="GO:0003725">
    <property type="term" value="F:double-stranded RNA binding"/>
    <property type="evidence" value="ECO:0007669"/>
    <property type="project" value="InterPro"/>
</dbReference>
<comment type="catalytic activity">
    <reaction evidence="9">
        <text>an acyl phosphate + H2O = a carboxylate + phosphate + H(+)</text>
        <dbReference type="Rhea" id="RHEA:14965"/>
        <dbReference type="ChEBI" id="CHEBI:15377"/>
        <dbReference type="ChEBI" id="CHEBI:15378"/>
        <dbReference type="ChEBI" id="CHEBI:29067"/>
        <dbReference type="ChEBI" id="CHEBI:43474"/>
        <dbReference type="ChEBI" id="CHEBI:59918"/>
        <dbReference type="EC" id="3.6.1.7"/>
    </reaction>
</comment>
<dbReference type="InterPro" id="IPR041440">
    <property type="entry name" value="HypF_C"/>
</dbReference>
<dbReference type="SUPFAM" id="SSF54975">
    <property type="entry name" value="Acylphosphatase/BLUF domain-like"/>
    <property type="match status" value="1"/>
</dbReference>
<dbReference type="Gene3D" id="3.90.870.50">
    <property type="match status" value="1"/>
</dbReference>
<dbReference type="PIRSF" id="PIRSF006256">
    <property type="entry name" value="CMPcnvr_hdrg_mat"/>
    <property type="match status" value="1"/>
</dbReference>
<dbReference type="PROSITE" id="PS00150">
    <property type="entry name" value="ACYLPHOSPHATASE_1"/>
    <property type="match status" value="1"/>
</dbReference>
<dbReference type="Pfam" id="PF07503">
    <property type="entry name" value="zf-HYPF"/>
    <property type="match status" value="2"/>
</dbReference>
<proteinExistence type="inferred from homology"/>
<dbReference type="PROSITE" id="PS51160">
    <property type="entry name" value="ACYLPHOSPHATASE_3"/>
    <property type="match status" value="1"/>
</dbReference>
<dbReference type="GO" id="GO:0008270">
    <property type="term" value="F:zinc ion binding"/>
    <property type="evidence" value="ECO:0007669"/>
    <property type="project" value="UniProtKB-KW"/>
</dbReference>
<dbReference type="KEGG" id="schk:GII14_10560"/>
<dbReference type="InterPro" id="IPR006070">
    <property type="entry name" value="Sua5-like_dom"/>
</dbReference>
<dbReference type="PANTHER" id="PTHR42959:SF1">
    <property type="entry name" value="CARBAMOYLTRANSFERASE HYPF"/>
    <property type="match status" value="1"/>
</dbReference>
<dbReference type="NCBIfam" id="TIGR00143">
    <property type="entry name" value="hypF"/>
    <property type="match status" value="1"/>
</dbReference>
<feature type="domain" description="YrdC-like" evidence="11">
    <location>
        <begin position="204"/>
        <end position="397"/>
    </location>
</feature>
<evidence type="ECO:0000256" key="2">
    <source>
        <dbReference type="ARBA" id="ARBA00008097"/>
    </source>
</evidence>
<dbReference type="InterPro" id="IPR017968">
    <property type="entry name" value="Acylphosphatase_CS"/>
</dbReference>
<dbReference type="InterPro" id="IPR036046">
    <property type="entry name" value="Acylphosphatase-like_dom_sf"/>
</dbReference>
<evidence type="ECO:0000259" key="11">
    <source>
        <dbReference type="PROSITE" id="PS51163"/>
    </source>
</evidence>
<dbReference type="GO" id="GO:0016874">
    <property type="term" value="F:ligase activity"/>
    <property type="evidence" value="ECO:0007669"/>
    <property type="project" value="UniProtKB-UniRule"/>
</dbReference>
<dbReference type="EMBL" id="CP045857">
    <property type="protein sequence ID" value="QIJ04549.1"/>
    <property type="molecule type" value="Genomic_DNA"/>
</dbReference>
<keyword evidence="9" id="KW-0378">Hydrolase</keyword>
<dbReference type="GO" id="GO:0051604">
    <property type="term" value="P:protein maturation"/>
    <property type="evidence" value="ECO:0007669"/>
    <property type="project" value="TreeGrafter"/>
</dbReference>
<comment type="catalytic activity">
    <reaction evidence="7 8">
        <text>C-terminal L-cysteinyl-[HypE protein] + carbamoyl phosphate + ATP + H2O = C-terminal S-carboxamide-L-cysteinyl-[HypE protein] + AMP + phosphate + diphosphate + H(+)</text>
        <dbReference type="Rhea" id="RHEA:55636"/>
        <dbReference type="Rhea" id="RHEA-COMP:14247"/>
        <dbReference type="Rhea" id="RHEA-COMP:14392"/>
        <dbReference type="ChEBI" id="CHEBI:15377"/>
        <dbReference type="ChEBI" id="CHEBI:15378"/>
        <dbReference type="ChEBI" id="CHEBI:30616"/>
        <dbReference type="ChEBI" id="CHEBI:33019"/>
        <dbReference type="ChEBI" id="CHEBI:43474"/>
        <dbReference type="ChEBI" id="CHEBI:58228"/>
        <dbReference type="ChEBI" id="CHEBI:76913"/>
        <dbReference type="ChEBI" id="CHEBI:139126"/>
        <dbReference type="ChEBI" id="CHEBI:456215"/>
    </reaction>
</comment>
<evidence type="ECO:0000256" key="8">
    <source>
        <dbReference type="PIRNR" id="PIRNR006256"/>
    </source>
</evidence>
<evidence type="ECO:0000256" key="1">
    <source>
        <dbReference type="ARBA" id="ARBA00004711"/>
    </source>
</evidence>
<feature type="domain" description="Acylphosphatase-like" evidence="10">
    <location>
        <begin position="6"/>
        <end position="92"/>
    </location>
</feature>
<gene>
    <name evidence="12" type="primary">hypF</name>
    <name evidence="12" type="ORF">GII14_10560</name>
</gene>
<dbReference type="InterPro" id="IPR011125">
    <property type="entry name" value="Znf_HypF"/>
</dbReference>
<dbReference type="InterPro" id="IPR051060">
    <property type="entry name" value="Carbamoyltrans_HypF-like"/>
</dbReference>
<evidence type="ECO:0000256" key="9">
    <source>
        <dbReference type="PROSITE-ProRule" id="PRU00520"/>
    </source>
</evidence>
<dbReference type="Pfam" id="PF17788">
    <property type="entry name" value="HypF_C"/>
    <property type="match status" value="1"/>
</dbReference>
<evidence type="ECO:0000256" key="7">
    <source>
        <dbReference type="ARBA" id="ARBA00048220"/>
    </source>
</evidence>
<dbReference type="InterPro" id="IPR017945">
    <property type="entry name" value="DHBP_synth_RibB-like_a/b_dom"/>
</dbReference>
<evidence type="ECO:0000259" key="10">
    <source>
        <dbReference type="PROSITE" id="PS51160"/>
    </source>
</evidence>
<keyword evidence="5" id="KW-0863">Zinc-finger</keyword>
<dbReference type="InterPro" id="IPR001792">
    <property type="entry name" value="Acylphosphatase-like_dom"/>
</dbReference>
<name>A0A6G7LS03_9GAMM</name>
<evidence type="ECO:0000313" key="12">
    <source>
        <dbReference type="EMBL" id="QIJ04549.1"/>
    </source>
</evidence>
<keyword evidence="4" id="KW-0479">Metal-binding</keyword>
<evidence type="ECO:0000256" key="6">
    <source>
        <dbReference type="ARBA" id="ARBA00022833"/>
    </source>
</evidence>
<dbReference type="Pfam" id="PF00708">
    <property type="entry name" value="Acylphosphatase"/>
    <property type="match status" value="1"/>
</dbReference>
<feature type="active site" evidence="9">
    <location>
        <position position="21"/>
    </location>
</feature>
<dbReference type="SUPFAM" id="SSF55821">
    <property type="entry name" value="YrdC/RibB"/>
    <property type="match status" value="1"/>
</dbReference>
<dbReference type="UniPathway" id="UPA00335"/>
<dbReference type="PANTHER" id="PTHR42959">
    <property type="entry name" value="CARBAMOYLTRANSFERASE"/>
    <property type="match status" value="1"/>
</dbReference>
<evidence type="ECO:0000256" key="3">
    <source>
        <dbReference type="ARBA" id="ARBA00022598"/>
    </source>
</evidence>
<dbReference type="Gene3D" id="3.30.110.120">
    <property type="match status" value="1"/>
</dbReference>
<feature type="active site" evidence="9">
    <location>
        <position position="39"/>
    </location>
</feature>
<keyword evidence="6" id="KW-0862">Zinc</keyword>
<evidence type="ECO:0000256" key="5">
    <source>
        <dbReference type="ARBA" id="ARBA00022771"/>
    </source>
</evidence>
<keyword evidence="3" id="KW-0436">Ligase</keyword>
<keyword evidence="12" id="KW-0808">Transferase</keyword>
<dbReference type="Pfam" id="PF01300">
    <property type="entry name" value="Sua5_yciO_yrdC"/>
    <property type="match status" value="1"/>
</dbReference>
<comment type="pathway">
    <text evidence="1 8">Protein modification; [NiFe] hydrogenase maturation.</text>
</comment>
<sequence>MTALVAQSFNIKGIVQGVGFRPWIFQLAKRFQLTGHVLNDGQGVSILVQGPEMALASFRAALDTERPPLCRIDELTVSHAQVQDLQDFTIAHSIAGQAAAIVTVGSDKSSCDACLAEIRDPNNRHFGYPFTNCTHCGPRYTIIRNLPYDRHNTAMAGFALCDACRQAYEDPMDRRYHAQPVSCPKCGPELTLRGAGGEILAKREQALAQTIALIEQGKILAIKGLGGFHLICDAGNHDAVTELRRRKCRPAKPLALMMPSIEFAKQYAEGSSAEWQLLSSQERPIVLMAKKQHQADAPALSSAIAPDIDRLGLFLPYTPLHTLLLDGLQRPLVATSANRSGEPIITDGDEVLQQLGKPPLAVVDAILDHNRPIINGCDDSVVQMLDDELQVLRLARGYAPLSLPSKSLASMNIVSKSLVSMNTASKSLANKDSGDNSSNKLPSLLAVGPQQKNTLALNIGNQLYLSPHIGDLFSVEAEGYFERTLQSFQRLYRFEPEAIIRDKHPDYASSRWAERQSARQLEVQHHFAHLLAVMAANDYSGKVLGFSFDGTGLGDDNQLWGGELLLADCQGFQRLATLSPMTLLGGEQAIREPWRLLYSLLLQNHGIEELQQLAVFAAEPAAKLTNLGKLASGGIGPKSHSIGRLFDAAAALLANLRLSQYEGQAGIILETLARRAIAAGKQQRVEKLGLELKLEHELEPTNTRAELVLGQWQSAPLFSALLLAWRTEPDSELLALAFIQAIGKGIITAALKARNWLKAEGRDELPLVLSGGVFQSRLLSEYCHRELARLEFHRLKPGLVPVNDGGIALGQLWYGLHQPGLTQSLVER</sequence>
<dbReference type="InterPro" id="IPR004421">
    <property type="entry name" value="Carbamoyltransferase_HypF"/>
</dbReference>
<comment type="function">
    <text evidence="8">Involved in the maturation of [NiFe] hydrogenases. Along with HypE, it catalyzes the synthesis of the CN ligands of the active site iron of [NiFe]-hydrogenases. HypF functions as a carbamoyl transferase using carbamoylphosphate as a substrate and transferring the carboxamido moiety in an ATP-dependent reaction to the thiolate of the C-terminal cysteine of HypE yielding a protein-S-carboxamide.</text>
</comment>
<dbReference type="Pfam" id="PF22521">
    <property type="entry name" value="HypF_C_2"/>
    <property type="match status" value="1"/>
</dbReference>
<dbReference type="Proteomes" id="UP000502117">
    <property type="component" value="Chromosome"/>
</dbReference>
<protein>
    <recommendedName>
        <fullName evidence="8">Carbamoyltransferase HypF</fullName>
        <ecNumber evidence="8">6.2.-.-</ecNumber>
    </recommendedName>
</protein>
<dbReference type="AlphaFoldDB" id="A0A6G7LS03"/>
<dbReference type="PROSITE" id="PS51163">
    <property type="entry name" value="YRDC"/>
    <property type="match status" value="1"/>
</dbReference>
<dbReference type="GO" id="GO:0016743">
    <property type="term" value="F:carboxyl- or carbamoyltransferase activity"/>
    <property type="evidence" value="ECO:0007669"/>
    <property type="project" value="UniProtKB-UniRule"/>
</dbReference>
<organism evidence="12 13">
    <name type="scientific">Shewanella chilikensis</name>
    <dbReference type="NCBI Taxonomy" id="558541"/>
    <lineage>
        <taxon>Bacteria</taxon>
        <taxon>Pseudomonadati</taxon>
        <taxon>Pseudomonadota</taxon>
        <taxon>Gammaproteobacteria</taxon>
        <taxon>Alteromonadales</taxon>
        <taxon>Shewanellaceae</taxon>
        <taxon>Shewanella</taxon>
    </lineage>
</organism>
<dbReference type="InterPro" id="IPR055128">
    <property type="entry name" value="HypF_C_2"/>
</dbReference>